<dbReference type="SMART" id="SM00717">
    <property type="entry name" value="SANT"/>
    <property type="match status" value="2"/>
</dbReference>
<feature type="compositionally biased region" description="Pro residues" evidence="4">
    <location>
        <begin position="108"/>
        <end position="120"/>
    </location>
</feature>
<name>A0A1Z5K4J2_FISSO</name>
<feature type="compositionally biased region" description="Basic and acidic residues" evidence="4">
    <location>
        <begin position="710"/>
        <end position="730"/>
    </location>
</feature>
<organism evidence="6 7">
    <name type="scientific">Fistulifera solaris</name>
    <name type="common">Oleaginous diatom</name>
    <dbReference type="NCBI Taxonomy" id="1519565"/>
    <lineage>
        <taxon>Eukaryota</taxon>
        <taxon>Sar</taxon>
        <taxon>Stramenopiles</taxon>
        <taxon>Ochrophyta</taxon>
        <taxon>Bacillariophyta</taxon>
        <taxon>Bacillariophyceae</taxon>
        <taxon>Bacillariophycidae</taxon>
        <taxon>Naviculales</taxon>
        <taxon>Naviculaceae</taxon>
        <taxon>Fistulifera</taxon>
    </lineage>
</organism>
<dbReference type="PANTHER" id="PTHR16088">
    <property type="entry name" value="YY1 ASSOCIATED PROTEIN-RELATED"/>
    <property type="match status" value="1"/>
</dbReference>
<evidence type="ECO:0000256" key="3">
    <source>
        <dbReference type="ARBA" id="ARBA00023242"/>
    </source>
</evidence>
<dbReference type="GO" id="GO:0006355">
    <property type="term" value="P:regulation of DNA-templated transcription"/>
    <property type="evidence" value="ECO:0007669"/>
    <property type="project" value="TreeGrafter"/>
</dbReference>
<feature type="compositionally biased region" description="Basic and acidic residues" evidence="4">
    <location>
        <begin position="28"/>
        <end position="38"/>
    </location>
</feature>
<feature type="compositionally biased region" description="Basic and acidic residues" evidence="4">
    <location>
        <begin position="444"/>
        <end position="465"/>
    </location>
</feature>
<dbReference type="OrthoDB" id="49309at2759"/>
<gene>
    <name evidence="6" type="ORF">FisN_7Hh209</name>
</gene>
<evidence type="ECO:0000259" key="5">
    <source>
        <dbReference type="SMART" id="SM00717"/>
    </source>
</evidence>
<feature type="domain" description="Myb-like" evidence="5">
    <location>
        <begin position="624"/>
        <end position="673"/>
    </location>
</feature>
<dbReference type="InParanoid" id="A0A1Z5K4J2"/>
<feature type="compositionally biased region" description="Polar residues" evidence="4">
    <location>
        <begin position="693"/>
        <end position="709"/>
    </location>
</feature>
<feature type="domain" description="Myb-like" evidence="5">
    <location>
        <begin position="529"/>
        <end position="579"/>
    </location>
</feature>
<feature type="compositionally biased region" description="Pro residues" evidence="4">
    <location>
        <begin position="58"/>
        <end position="76"/>
    </location>
</feature>
<feature type="compositionally biased region" description="Low complexity" evidence="4">
    <location>
        <begin position="78"/>
        <end position="107"/>
    </location>
</feature>
<dbReference type="InterPro" id="IPR001005">
    <property type="entry name" value="SANT/Myb"/>
</dbReference>
<dbReference type="EMBL" id="BDSP01000152">
    <property type="protein sequence ID" value="GAX20888.1"/>
    <property type="molecule type" value="Genomic_DNA"/>
</dbReference>
<evidence type="ECO:0000313" key="6">
    <source>
        <dbReference type="EMBL" id="GAX20888.1"/>
    </source>
</evidence>
<keyword evidence="2" id="KW-0804">Transcription</keyword>
<evidence type="ECO:0000256" key="2">
    <source>
        <dbReference type="ARBA" id="ARBA00023163"/>
    </source>
</evidence>
<feature type="compositionally biased region" description="Basic and acidic residues" evidence="4">
    <location>
        <begin position="203"/>
        <end position="214"/>
    </location>
</feature>
<feature type="region of interest" description="Disordered" evidence="4">
    <location>
        <begin position="259"/>
        <end position="304"/>
    </location>
</feature>
<protein>
    <recommendedName>
        <fullName evidence="5">Myb-like domain-containing protein</fullName>
    </recommendedName>
</protein>
<evidence type="ECO:0000256" key="4">
    <source>
        <dbReference type="SAM" id="MobiDB-lite"/>
    </source>
</evidence>
<dbReference type="InterPro" id="IPR009057">
    <property type="entry name" value="Homeodomain-like_sf"/>
</dbReference>
<feature type="region of interest" description="Disordered" evidence="4">
    <location>
        <begin position="983"/>
        <end position="1012"/>
    </location>
</feature>
<feature type="compositionally biased region" description="Pro residues" evidence="4">
    <location>
        <begin position="135"/>
        <end position="144"/>
    </location>
</feature>
<feature type="compositionally biased region" description="Low complexity" evidence="4">
    <location>
        <begin position="259"/>
        <end position="270"/>
    </location>
</feature>
<accession>A0A1Z5K4J2</accession>
<dbReference type="SUPFAM" id="SSF46689">
    <property type="entry name" value="Homeodomain-like"/>
    <property type="match status" value="1"/>
</dbReference>
<proteinExistence type="predicted"/>
<sequence length="1075" mass="120213">MSGNEDEARQRDIERIKAEARAYALSDMTRKKERERAKFIHLPASSVGNHAIARRRLPPPQYPPPKQHPTDPPKPYLPQHEQQRQQQPHPAPYGYSYHYPQPHYHSQYPPPPPPVPPHPPAQEASFASEPHPNFTKPPPKPSFTPPSWNFDDYDEEYGRFVKSLWDDALFANDEEEDTEEFRLDKEEDDDDENDDDKDDDLGDGSRRESFEEPTKQPANETSPLDPDLFHLGEKYYQELEEELGWLEEEDMEAAVTTLLDPPKTPLTNNTSGGPTGKHDSWGSPATSISTQKASPRSQSTPFREAARATNVTETQYKRLQQLLHRHYQLLLQQTVLAARAAPTQSKTMESASDLMQIVNHATGMLQDIDQHRRNGILSKVQQGAPQRLTRLQFSKTLQEQPSLETVFDVKGLKQLKETFDWIDKSVEVLKAQTQLTSSAQDEATNDKAKVADESKAAEKSDDSLDRLLPTDTDAEACQKVFKHVGATFEADFLPLPRDLSALFADVEEALGADFVAPCTPEQNAILRKNRNLFTFGEDNLVLQGVNLYGEKQWILLADRLLPDRSINIISQRYAKLCVMLFKANGVVIDDEGNLEAPAKYDNVDDVDEKKACQLRQVPAPAILNVHRWSLQEDITTLKAVPIFGTMWAEISSRYLPHRDRGHIRKRYLVLQRRIKAAVSREKRTDYPVRPKRSTSPSLPHATRNTVTRSTEGEIRKEVHPRGKSRPDQSEQAKNSSSAPPMNAYTPFQRPRTPAKGTPTKKSAFVVTKSPPFHVAVKPAPSYELGLNQEDCSRAAFEKLVQDAGSRLAFEKLAEGQGGDSKHSIESDTESIVATKIVNKLSTVYPSEYTDNDDSNSRFSMLDSYRLGASRDVPSKSPGKSFFDETVNENNNSIAMPPPSKFSAHSSIFESPIKTKRRKTEQTPTRAAVRLTTNTPTAHSFCEFGSMLSPVLKHLASPSLTLHTFPETSNLIKDSDFPMDTNGAASHMFGVPHTPSSAKSSTSSNSDHGNQVTHYWGDTSNLMANDLEAISALNSLSSSPAIGNETTSPSKSLFAKVIGRSQNSVQPSTKKRKLQF</sequence>
<feature type="compositionally biased region" description="Low complexity" evidence="4">
    <location>
        <begin position="995"/>
        <end position="1005"/>
    </location>
</feature>
<dbReference type="InterPro" id="IPR052435">
    <property type="entry name" value="YY1-Transcr_Regul"/>
</dbReference>
<comment type="caution">
    <text evidence="6">The sequence shown here is derived from an EMBL/GenBank/DDBJ whole genome shotgun (WGS) entry which is preliminary data.</text>
</comment>
<feature type="compositionally biased region" description="Polar residues" evidence="4">
    <location>
        <begin position="283"/>
        <end position="301"/>
    </location>
</feature>
<reference evidence="6 7" key="1">
    <citation type="journal article" date="2015" name="Plant Cell">
        <title>Oil accumulation by the oleaginous diatom Fistulifera solaris as revealed by the genome and transcriptome.</title>
        <authorList>
            <person name="Tanaka T."/>
            <person name="Maeda Y."/>
            <person name="Veluchamy A."/>
            <person name="Tanaka M."/>
            <person name="Abida H."/>
            <person name="Marechal E."/>
            <person name="Bowler C."/>
            <person name="Muto M."/>
            <person name="Sunaga Y."/>
            <person name="Tanaka M."/>
            <person name="Yoshino T."/>
            <person name="Taniguchi T."/>
            <person name="Fukuda Y."/>
            <person name="Nemoto M."/>
            <person name="Matsumoto M."/>
            <person name="Wong P.S."/>
            <person name="Aburatani S."/>
            <person name="Fujibuchi W."/>
        </authorList>
    </citation>
    <scope>NUCLEOTIDE SEQUENCE [LARGE SCALE GENOMIC DNA]</scope>
    <source>
        <strain evidence="6 7">JPCC DA0580</strain>
    </source>
</reference>
<feature type="region of interest" description="Disordered" evidence="4">
    <location>
        <begin position="680"/>
        <end position="761"/>
    </location>
</feature>
<feature type="region of interest" description="Disordered" evidence="4">
    <location>
        <begin position="435"/>
        <end position="467"/>
    </location>
</feature>
<dbReference type="AlphaFoldDB" id="A0A1Z5K4J2"/>
<dbReference type="Proteomes" id="UP000198406">
    <property type="component" value="Unassembled WGS sequence"/>
</dbReference>
<dbReference type="GO" id="GO:0003712">
    <property type="term" value="F:transcription coregulator activity"/>
    <property type="evidence" value="ECO:0007669"/>
    <property type="project" value="TreeGrafter"/>
</dbReference>
<dbReference type="GO" id="GO:0005634">
    <property type="term" value="C:nucleus"/>
    <property type="evidence" value="ECO:0007669"/>
    <property type="project" value="TreeGrafter"/>
</dbReference>
<feature type="region of interest" description="Disordered" evidence="4">
    <location>
        <begin position="171"/>
        <end position="233"/>
    </location>
</feature>
<evidence type="ECO:0000313" key="7">
    <source>
        <dbReference type="Proteomes" id="UP000198406"/>
    </source>
</evidence>
<dbReference type="Gene3D" id="1.10.10.60">
    <property type="entry name" value="Homeodomain-like"/>
    <property type="match status" value="1"/>
</dbReference>
<feature type="compositionally biased region" description="Acidic residues" evidence="4">
    <location>
        <begin position="186"/>
        <end position="202"/>
    </location>
</feature>
<keyword evidence="7" id="KW-1185">Reference proteome</keyword>
<keyword evidence="1" id="KW-0805">Transcription regulation</keyword>
<keyword evidence="3" id="KW-0539">Nucleus</keyword>
<feature type="region of interest" description="Disordered" evidence="4">
    <location>
        <begin position="24"/>
        <end position="152"/>
    </location>
</feature>
<evidence type="ECO:0000256" key="1">
    <source>
        <dbReference type="ARBA" id="ARBA00023015"/>
    </source>
</evidence>
<dbReference type="PANTHER" id="PTHR16088:SF3">
    <property type="entry name" value="GON-4-LIKE PROTEIN"/>
    <property type="match status" value="1"/>
</dbReference>